<dbReference type="InterPro" id="IPR016128">
    <property type="entry name" value="Pyosin/cloacin_T_dom"/>
</dbReference>
<evidence type="ECO:0000313" key="7">
    <source>
        <dbReference type="EMBL" id="PWW11710.1"/>
    </source>
</evidence>
<name>A0A317Q7M9_9ENTR</name>
<keyword evidence="8" id="KW-1185">Reference proteome</keyword>
<evidence type="ECO:0000256" key="4">
    <source>
        <dbReference type="SAM" id="MobiDB-lite"/>
    </source>
</evidence>
<protein>
    <submittedName>
        <fullName evidence="7">PAAR motif-containing protein</fullName>
    </submittedName>
</protein>
<keyword evidence="2" id="KW-0044">Antibiotic</keyword>
<dbReference type="SUPFAM" id="SSF69369">
    <property type="entry name" value="Cloacin translocation domain"/>
    <property type="match status" value="1"/>
</dbReference>
<reference evidence="7 8" key="1">
    <citation type="submission" date="2018-05" db="EMBL/GenBank/DDBJ databases">
        <title>Genomic Encyclopedia of Type Strains, Phase IV (KMG-IV): sequencing the most valuable type-strain genomes for metagenomic binning, comparative biology and taxonomic classification.</title>
        <authorList>
            <person name="Goeker M."/>
        </authorList>
    </citation>
    <scope>NUCLEOTIDE SEQUENCE [LARGE SCALE GENOMIC DNA]</scope>
    <source>
        <strain evidence="7 8">DSM 19579</strain>
    </source>
</reference>
<keyword evidence="1" id="KW-0929">Antimicrobial</keyword>
<proteinExistence type="predicted"/>
<dbReference type="AlphaFoldDB" id="A0A317Q7M9"/>
<dbReference type="InterPro" id="IPR036302">
    <property type="entry name" value="Pyosin/cloacin_T_dom_sf"/>
</dbReference>
<organism evidence="7 8">
    <name type="scientific">Mangrovibacter plantisponsor</name>
    <dbReference type="NCBI Taxonomy" id="451513"/>
    <lineage>
        <taxon>Bacteria</taxon>
        <taxon>Pseudomonadati</taxon>
        <taxon>Pseudomonadota</taxon>
        <taxon>Gammaproteobacteria</taxon>
        <taxon>Enterobacterales</taxon>
        <taxon>Enterobacteriaceae</taxon>
        <taxon>Mangrovibacter</taxon>
    </lineage>
</organism>
<dbReference type="EMBL" id="QGTS01000002">
    <property type="protein sequence ID" value="PWW11710.1"/>
    <property type="molecule type" value="Genomic_DNA"/>
</dbReference>
<dbReference type="GO" id="GO:0003723">
    <property type="term" value="F:RNA binding"/>
    <property type="evidence" value="ECO:0007669"/>
    <property type="project" value="InterPro"/>
</dbReference>
<dbReference type="Gene3D" id="3.10.380.10">
    <property type="entry name" value="Colicin E3-like ribonuclease domain"/>
    <property type="match status" value="1"/>
</dbReference>
<keyword evidence="3" id="KW-0078">Bacteriocin</keyword>
<gene>
    <name evidence="7" type="ORF">DES37_102320</name>
</gene>
<dbReference type="Proteomes" id="UP000246744">
    <property type="component" value="Unassembled WGS sequence"/>
</dbReference>
<feature type="domain" description="Colicin E3-like ribonuclease" evidence="6">
    <location>
        <begin position="451"/>
        <end position="492"/>
    </location>
</feature>
<evidence type="ECO:0000313" key="8">
    <source>
        <dbReference type="Proteomes" id="UP000246744"/>
    </source>
</evidence>
<sequence>MGYRPNVDGLGMALSNDETTTGARLISSIPLDQVNIYGFGVIREGDRTTPCPACGKPGKVIEGAKQYQRTFMGVQVAVDRCVVMCGCPPGSNRIIAPVGQWMGPGPSPEQIANTELAARKAQQEAEQKRLAEERDRNRVFAKSYLRGEGCNDAGEAPEPHTNFSEMAFYRAVFLADPGTDNEPSQYAQAARKKKSAEDIPAPKKRSALYKWWFGNHEEMDYLAAKTAAERAENARAAIAGASPLVLLGGRAALPGTWAVTPGSALTGLGRVALNGPGGILFLGMYPGKLNSGEQDFIDRMRLEQMQEAPSRVRYSWEPDNRGNMVPHGWHTPPGKDSVRVRYMAWSNTRQAYTFTTEDEPHITIIWTPDSSGINTPQNTGNQNPVRIPNPVIVEPLPEDRGIEATTSPAPEEKHFADYILILPVPNIPPVYVYLSKPRNGLPQNGHDYHLAPETCEIIGISGLSEAKPKTPKQGGGGKRERWIDAKGRRIYE</sequence>
<accession>A0A317Q7M9</accession>
<dbReference type="GO" id="GO:0042742">
    <property type="term" value="P:defense response to bacterium"/>
    <property type="evidence" value="ECO:0007669"/>
    <property type="project" value="UniProtKB-KW"/>
</dbReference>
<comment type="caution">
    <text evidence="7">The sequence shown here is derived from an EMBL/GenBank/DDBJ whole genome shotgun (WGS) entry which is preliminary data.</text>
</comment>
<feature type="compositionally biased region" description="Basic and acidic residues" evidence="4">
    <location>
        <begin position="477"/>
        <end position="492"/>
    </location>
</feature>
<dbReference type="GO" id="GO:0031640">
    <property type="term" value="P:killing of cells of another organism"/>
    <property type="evidence" value="ECO:0007669"/>
    <property type="project" value="UniProtKB-KW"/>
</dbReference>
<dbReference type="InterPro" id="IPR036725">
    <property type="entry name" value="ColE3_ribonuclease_sf"/>
</dbReference>
<evidence type="ECO:0000256" key="2">
    <source>
        <dbReference type="ARBA" id="ARBA00023022"/>
    </source>
</evidence>
<dbReference type="Pfam" id="PF09000">
    <property type="entry name" value="Cytotoxic"/>
    <property type="match status" value="1"/>
</dbReference>
<feature type="region of interest" description="Disordered" evidence="4">
    <location>
        <begin position="180"/>
        <end position="199"/>
    </location>
</feature>
<dbReference type="CDD" id="cd14744">
    <property type="entry name" value="PAAR_CT_2"/>
    <property type="match status" value="1"/>
</dbReference>
<feature type="domain" description="Pyosin/cloacin translocation" evidence="5">
    <location>
        <begin position="302"/>
        <end position="433"/>
    </location>
</feature>
<evidence type="ECO:0000256" key="1">
    <source>
        <dbReference type="ARBA" id="ARBA00022529"/>
    </source>
</evidence>
<feature type="region of interest" description="Disordered" evidence="4">
    <location>
        <begin position="463"/>
        <end position="492"/>
    </location>
</feature>
<dbReference type="InterPro" id="IPR009105">
    <property type="entry name" value="Colicin_E3_ribonuclease"/>
</dbReference>
<evidence type="ECO:0000259" key="5">
    <source>
        <dbReference type="Pfam" id="PF06958"/>
    </source>
</evidence>
<dbReference type="GO" id="GO:0016788">
    <property type="term" value="F:hydrolase activity, acting on ester bonds"/>
    <property type="evidence" value="ECO:0007669"/>
    <property type="project" value="InterPro"/>
</dbReference>
<dbReference type="Pfam" id="PF06958">
    <property type="entry name" value="Pyocin_S"/>
    <property type="match status" value="1"/>
</dbReference>
<dbReference type="GO" id="GO:0043022">
    <property type="term" value="F:ribosome binding"/>
    <property type="evidence" value="ECO:0007669"/>
    <property type="project" value="InterPro"/>
</dbReference>
<evidence type="ECO:0000256" key="3">
    <source>
        <dbReference type="ARBA" id="ARBA00023048"/>
    </source>
</evidence>
<evidence type="ECO:0000259" key="6">
    <source>
        <dbReference type="Pfam" id="PF09000"/>
    </source>
</evidence>